<dbReference type="Proteomes" id="UP000824211">
    <property type="component" value="Unassembled WGS sequence"/>
</dbReference>
<dbReference type="AlphaFoldDB" id="A0A9D2MFB5"/>
<sequence>MPQIFKIGSYWVYFWSNEGEPLEPVHVHVSQGTPTGGATKIWITAAGGCYLCNNNSRIPERTLRNIMAILEARSGEIIAKWSAYFGQARFFC</sequence>
<name>A0A9D2MFB5_9FIRM</name>
<dbReference type="EMBL" id="DWXX01000156">
    <property type="protein sequence ID" value="HJB59672.1"/>
    <property type="molecule type" value="Genomic_DNA"/>
</dbReference>
<protein>
    <submittedName>
        <fullName evidence="1">DUF4160 domain-containing protein</fullName>
    </submittedName>
</protein>
<reference evidence="1" key="1">
    <citation type="journal article" date="2021" name="PeerJ">
        <title>Extensive microbial diversity within the chicken gut microbiome revealed by metagenomics and culture.</title>
        <authorList>
            <person name="Gilroy R."/>
            <person name="Ravi A."/>
            <person name="Getino M."/>
            <person name="Pursley I."/>
            <person name="Horton D.L."/>
            <person name="Alikhan N.F."/>
            <person name="Baker D."/>
            <person name="Gharbi K."/>
            <person name="Hall N."/>
            <person name="Watson M."/>
            <person name="Adriaenssens E.M."/>
            <person name="Foster-Nyarko E."/>
            <person name="Jarju S."/>
            <person name="Secka A."/>
            <person name="Antonio M."/>
            <person name="Oren A."/>
            <person name="Chaudhuri R.R."/>
            <person name="La Ragione R."/>
            <person name="Hildebrand F."/>
            <person name="Pallen M.J."/>
        </authorList>
    </citation>
    <scope>NUCLEOTIDE SEQUENCE</scope>
    <source>
        <strain evidence="1">ChiHjej9B8-13557</strain>
    </source>
</reference>
<dbReference type="Pfam" id="PF13711">
    <property type="entry name" value="DUF4160"/>
    <property type="match status" value="1"/>
</dbReference>
<gene>
    <name evidence="1" type="ORF">H9771_08500</name>
</gene>
<accession>A0A9D2MFB5</accession>
<evidence type="ECO:0000313" key="1">
    <source>
        <dbReference type="EMBL" id="HJB59672.1"/>
    </source>
</evidence>
<evidence type="ECO:0000313" key="2">
    <source>
        <dbReference type="Proteomes" id="UP000824211"/>
    </source>
</evidence>
<proteinExistence type="predicted"/>
<dbReference type="InterPro" id="IPR025427">
    <property type="entry name" value="DUF4160"/>
</dbReference>
<organism evidence="1 2">
    <name type="scientific">Candidatus Faecalibacterium faecipullorum</name>
    <dbReference type="NCBI Taxonomy" id="2838578"/>
    <lineage>
        <taxon>Bacteria</taxon>
        <taxon>Bacillati</taxon>
        <taxon>Bacillota</taxon>
        <taxon>Clostridia</taxon>
        <taxon>Eubacteriales</taxon>
        <taxon>Oscillospiraceae</taxon>
        <taxon>Faecalibacterium</taxon>
    </lineage>
</organism>
<comment type="caution">
    <text evidence="1">The sequence shown here is derived from an EMBL/GenBank/DDBJ whole genome shotgun (WGS) entry which is preliminary data.</text>
</comment>
<reference evidence="1" key="2">
    <citation type="submission" date="2021-04" db="EMBL/GenBank/DDBJ databases">
        <authorList>
            <person name="Gilroy R."/>
        </authorList>
    </citation>
    <scope>NUCLEOTIDE SEQUENCE</scope>
    <source>
        <strain evidence="1">ChiHjej9B8-13557</strain>
    </source>
</reference>